<accession>A0A9P6UIZ5</accession>
<dbReference type="EMBL" id="JAAAIP010001833">
    <property type="protein sequence ID" value="KAG0303457.1"/>
    <property type="molecule type" value="Genomic_DNA"/>
</dbReference>
<dbReference type="PANTHER" id="PTHR11571:SF150">
    <property type="entry name" value="GLUTATHIONE S-TRANSFERASE"/>
    <property type="match status" value="1"/>
</dbReference>
<reference evidence="3" key="1">
    <citation type="journal article" date="2020" name="Fungal Divers.">
        <title>Resolving the Mortierellaceae phylogeny through synthesis of multi-gene phylogenetics and phylogenomics.</title>
        <authorList>
            <person name="Vandepol N."/>
            <person name="Liber J."/>
            <person name="Desiro A."/>
            <person name="Na H."/>
            <person name="Kennedy M."/>
            <person name="Barry K."/>
            <person name="Grigoriev I.V."/>
            <person name="Miller A.N."/>
            <person name="O'Donnell K."/>
            <person name="Stajich J.E."/>
            <person name="Bonito G."/>
        </authorList>
    </citation>
    <scope>NUCLEOTIDE SEQUENCE</scope>
    <source>
        <strain evidence="3">REB-010B</strain>
    </source>
</reference>
<evidence type="ECO:0000313" key="3">
    <source>
        <dbReference type="EMBL" id="KAG0303457.1"/>
    </source>
</evidence>
<dbReference type="OrthoDB" id="414243at2759"/>
<organism evidence="3 4">
    <name type="scientific">Dissophora globulifera</name>
    <dbReference type="NCBI Taxonomy" id="979702"/>
    <lineage>
        <taxon>Eukaryota</taxon>
        <taxon>Fungi</taxon>
        <taxon>Fungi incertae sedis</taxon>
        <taxon>Mucoromycota</taxon>
        <taxon>Mortierellomycotina</taxon>
        <taxon>Mortierellomycetes</taxon>
        <taxon>Mortierellales</taxon>
        <taxon>Mortierellaceae</taxon>
        <taxon>Dissophora</taxon>
    </lineage>
</organism>
<dbReference type="GO" id="GO:0004364">
    <property type="term" value="F:glutathione transferase activity"/>
    <property type="evidence" value="ECO:0007669"/>
    <property type="project" value="TreeGrafter"/>
</dbReference>
<protein>
    <submittedName>
        <fullName evidence="3">Glutathione S-transferase S1</fullName>
    </submittedName>
</protein>
<name>A0A9P6UIZ5_9FUNG</name>
<evidence type="ECO:0000259" key="1">
    <source>
        <dbReference type="PROSITE" id="PS50404"/>
    </source>
</evidence>
<dbReference type="PROSITE" id="PS50405">
    <property type="entry name" value="GST_CTER"/>
    <property type="match status" value="1"/>
</dbReference>
<dbReference type="PROSITE" id="PS50404">
    <property type="entry name" value="GST_NTER"/>
    <property type="match status" value="1"/>
</dbReference>
<proteinExistence type="predicted"/>
<comment type="caution">
    <text evidence="3">The sequence shown here is derived from an EMBL/GenBank/DDBJ whole genome shotgun (WGS) entry which is preliminary data.</text>
</comment>
<dbReference type="GO" id="GO:0006749">
    <property type="term" value="P:glutathione metabolic process"/>
    <property type="evidence" value="ECO:0007669"/>
    <property type="project" value="TreeGrafter"/>
</dbReference>
<feature type="domain" description="GST C-terminal" evidence="2">
    <location>
        <begin position="105"/>
        <end position="242"/>
    </location>
</feature>
<dbReference type="InterPro" id="IPR004045">
    <property type="entry name" value="Glutathione_S-Trfase_N"/>
</dbReference>
<dbReference type="SUPFAM" id="SSF47616">
    <property type="entry name" value="GST C-terminal domain-like"/>
    <property type="match status" value="1"/>
</dbReference>
<evidence type="ECO:0000259" key="2">
    <source>
        <dbReference type="PROSITE" id="PS50405"/>
    </source>
</evidence>
<dbReference type="Gene3D" id="1.20.1050.10">
    <property type="match status" value="1"/>
</dbReference>
<gene>
    <name evidence="3" type="primary">GSTS1_1</name>
    <name evidence="3" type="ORF">BGZ99_002681</name>
</gene>
<dbReference type="Pfam" id="PF14497">
    <property type="entry name" value="GST_C_3"/>
    <property type="match status" value="1"/>
</dbReference>
<dbReference type="InterPro" id="IPR050213">
    <property type="entry name" value="GST_superfamily"/>
</dbReference>
<dbReference type="PANTHER" id="PTHR11571">
    <property type="entry name" value="GLUTATHIONE S-TRANSFERASE"/>
    <property type="match status" value="1"/>
</dbReference>
<dbReference type="AlphaFoldDB" id="A0A9P6UIZ5"/>
<dbReference type="InterPro" id="IPR010987">
    <property type="entry name" value="Glutathione-S-Trfase_C-like"/>
</dbReference>
<dbReference type="Proteomes" id="UP000738325">
    <property type="component" value="Unassembled WGS sequence"/>
</dbReference>
<dbReference type="InterPro" id="IPR036282">
    <property type="entry name" value="Glutathione-S-Trfase_C_sf"/>
</dbReference>
<keyword evidence="4" id="KW-1185">Reference proteome</keyword>
<dbReference type="Gene3D" id="3.40.30.10">
    <property type="entry name" value="Glutaredoxin"/>
    <property type="match status" value="1"/>
</dbReference>
<sequence>MKVYNTDHQENSKLVASKNLKYALTYFELQFSGISGRALLAYGGADWTPLYPDWGVDNTNTPFETLPILKIIENGEGGAGRELVLGENFAIDQFLAKQFGLHGENSWEEALINSFYACSSYFYSQDIINTLFWGSANKSEEEKAIVLDTFLTMALPTWSNIQEAHLKNNNQNGHYVGNRTTLADIRTTTMLDALTKIIGADRVKSVINETNTPGIHKVVANVQNNPSYAAWINSDEYKKLDFNTTAFVKEHHPELF</sequence>
<feature type="domain" description="GST N-terminal" evidence="1">
    <location>
        <begin position="20"/>
        <end position="103"/>
    </location>
</feature>
<dbReference type="InterPro" id="IPR004046">
    <property type="entry name" value="GST_C"/>
</dbReference>
<evidence type="ECO:0000313" key="4">
    <source>
        <dbReference type="Proteomes" id="UP000738325"/>
    </source>
</evidence>